<dbReference type="InterPro" id="IPR005161">
    <property type="entry name" value="Ku_N"/>
</dbReference>
<keyword evidence="8 19" id="KW-0227">DNA damage</keyword>
<evidence type="ECO:0000256" key="8">
    <source>
        <dbReference type="ARBA" id="ARBA00022763"/>
    </source>
</evidence>
<dbReference type="EMBL" id="MU006586">
    <property type="protein sequence ID" value="KAF2744802.1"/>
    <property type="molecule type" value="Genomic_DNA"/>
</dbReference>
<evidence type="ECO:0000256" key="9">
    <source>
        <dbReference type="ARBA" id="ARBA00022801"/>
    </source>
</evidence>
<evidence type="ECO:0000256" key="13">
    <source>
        <dbReference type="ARBA" id="ARBA00023125"/>
    </source>
</evidence>
<dbReference type="InterPro" id="IPR036465">
    <property type="entry name" value="vWFA_dom_sf"/>
</dbReference>
<sequence>MAQKEATVYVLDLGRSMGEKRHGRDKTNLEWAMQYVWDKITTTVATGRKTALMGVVGYRTDETDLLGVIEDDEGYDNICVFSEVKQFLLQDVRDLQQRLKPCKSESGDLFSAIAVAIQMIKSATEGKTGPLKFERRIIVISDGYGQFDTDDLDQFAAQITHEKSKIDITVLGVDFDDPENGYKEEDKDSAKAENEEMIRKFVEDDCGGIFGTLAEAVEQLEIPRLKETRAVPSFKGLLTLGDPEKYDSTMTIDVERYPCTMIAKPPTASSFVMRTDLASQAGPSIEPMDVDSTGEQLSAVRNQRVYQVDDPDATGHKINVEPDDLERGYEYGRTAVHISESDANIVKLETTPGLDIIGFLPAEKFERYLAMSRTNFVLPQKANRQAQLALSSFIHALYEADCYAVARLVVKELKAPVIVLLVPRIELDFEALIDVELPFEEDMRRYKFPTLDKKLTVSGKVITQHRDLPNADLMEAMSSYVDSMDLSTFEVDEDGAPTEYMKFEDTFSPLLHRINQVIRWRATNNDLASKLPDPPRILTKYSAPPPDLLAKTEDELTALKSAADVKKVPPKQKGRGKRRREDREKPLSGLDIDELLGNPKRVKIDPQKLVPSFKQALSASDDLEVLQEAVNDMGGCIKELITGSVGESAYGRALEAIRVMRDEVTELEEPDMYNGFIRDLKQDLLDGKLGGDRREMWWSIRGSRYGLIDRKRSFASAVTEEEAAEFYKG</sequence>
<dbReference type="GO" id="GO:0043564">
    <property type="term" value="C:Ku70:Ku80 complex"/>
    <property type="evidence" value="ECO:0007669"/>
    <property type="project" value="InterPro"/>
</dbReference>
<feature type="domain" description="VWFA" evidence="21">
    <location>
        <begin position="6"/>
        <end position="220"/>
    </location>
</feature>
<proteinExistence type="inferred from homology"/>
<evidence type="ECO:0000256" key="12">
    <source>
        <dbReference type="ARBA" id="ARBA00022895"/>
    </source>
</evidence>
<comment type="similarity">
    <text evidence="3 19">Belongs to the ku80 family.</text>
</comment>
<dbReference type="InterPro" id="IPR036494">
    <property type="entry name" value="Ku_C_sf"/>
</dbReference>
<keyword evidence="10 19" id="KW-0347">Helicase</keyword>
<dbReference type="Pfam" id="PF08785">
    <property type="entry name" value="Ku_PK_bind"/>
    <property type="match status" value="1"/>
</dbReference>
<evidence type="ECO:0000256" key="19">
    <source>
        <dbReference type="PIRNR" id="PIRNR016570"/>
    </source>
</evidence>
<dbReference type="SUPFAM" id="SSF100939">
    <property type="entry name" value="SPOC domain-like"/>
    <property type="match status" value="1"/>
</dbReference>
<keyword evidence="23" id="KW-1185">Reference proteome</keyword>
<dbReference type="GO" id="GO:0000781">
    <property type="term" value="C:chromosome, telomeric region"/>
    <property type="evidence" value="ECO:0007669"/>
    <property type="project" value="UniProtKB-SubCell"/>
</dbReference>
<dbReference type="PROSITE" id="PS50234">
    <property type="entry name" value="VWFA"/>
    <property type="match status" value="1"/>
</dbReference>
<evidence type="ECO:0000313" key="23">
    <source>
        <dbReference type="Proteomes" id="UP000799440"/>
    </source>
</evidence>
<dbReference type="PANTHER" id="PTHR12604:SF4">
    <property type="entry name" value="X-RAY REPAIR CROSS-COMPLEMENTING PROTEIN 5"/>
    <property type="match status" value="1"/>
</dbReference>
<dbReference type="FunFam" id="2.40.290.10:FF:000008">
    <property type="entry name" value="ATP-dependent DNA helicase II subunit 2"/>
    <property type="match status" value="1"/>
</dbReference>
<dbReference type="Gene3D" id="2.40.290.10">
    <property type="match status" value="1"/>
</dbReference>
<keyword evidence="6" id="KW-0158">Chromosome</keyword>
<dbReference type="AlphaFoldDB" id="A0A6A6V2K3"/>
<dbReference type="GO" id="GO:0005524">
    <property type="term" value="F:ATP binding"/>
    <property type="evidence" value="ECO:0007669"/>
    <property type="project" value="UniProtKB-UniRule"/>
</dbReference>
<dbReference type="InterPro" id="IPR002035">
    <property type="entry name" value="VWF_A"/>
</dbReference>
<keyword evidence="15 19" id="KW-0234">DNA repair</keyword>
<feature type="compositionally biased region" description="Basic residues" evidence="20">
    <location>
        <begin position="568"/>
        <end position="578"/>
    </location>
</feature>
<dbReference type="GO" id="GO:0003684">
    <property type="term" value="F:damaged DNA binding"/>
    <property type="evidence" value="ECO:0007669"/>
    <property type="project" value="InterPro"/>
</dbReference>
<dbReference type="FunFam" id="3.40.50.410:FF:000073">
    <property type="entry name" value="ATP-dependent DNA helicase II subunit 2"/>
    <property type="match status" value="1"/>
</dbReference>
<name>A0A6A6V2K3_9PLEO</name>
<dbReference type="FunFam" id="1.10.1600.10:FF:000002">
    <property type="entry name" value="X-ray repair cross-complementing protein 5"/>
    <property type="match status" value="1"/>
</dbReference>
<evidence type="ECO:0000256" key="17">
    <source>
        <dbReference type="ARBA" id="ARBA00024890"/>
    </source>
</evidence>
<organism evidence="22 23">
    <name type="scientific">Sporormia fimetaria CBS 119925</name>
    <dbReference type="NCBI Taxonomy" id="1340428"/>
    <lineage>
        <taxon>Eukaryota</taxon>
        <taxon>Fungi</taxon>
        <taxon>Dikarya</taxon>
        <taxon>Ascomycota</taxon>
        <taxon>Pezizomycotina</taxon>
        <taxon>Dothideomycetes</taxon>
        <taxon>Pleosporomycetidae</taxon>
        <taxon>Pleosporales</taxon>
        <taxon>Sporormiaceae</taxon>
        <taxon>Sporormia</taxon>
    </lineage>
</organism>
<keyword evidence="14 19" id="KW-0233">DNA recombination</keyword>
<evidence type="ECO:0000256" key="15">
    <source>
        <dbReference type="ARBA" id="ARBA00023204"/>
    </source>
</evidence>
<evidence type="ECO:0000256" key="4">
    <source>
        <dbReference type="ARBA" id="ARBA00012551"/>
    </source>
</evidence>
<evidence type="ECO:0000256" key="20">
    <source>
        <dbReference type="SAM" id="MobiDB-lite"/>
    </source>
</evidence>
<keyword evidence="12" id="KW-0779">Telomere</keyword>
<dbReference type="PIRSF" id="PIRSF016570">
    <property type="entry name" value="Ku80"/>
    <property type="match status" value="1"/>
</dbReference>
<dbReference type="GO" id="GO:0016787">
    <property type="term" value="F:hydrolase activity"/>
    <property type="evidence" value="ECO:0007669"/>
    <property type="project" value="UniProtKB-KW"/>
</dbReference>
<evidence type="ECO:0000256" key="18">
    <source>
        <dbReference type="ARBA" id="ARBA00047995"/>
    </source>
</evidence>
<feature type="region of interest" description="Disordered" evidence="20">
    <location>
        <begin position="560"/>
        <end position="592"/>
    </location>
</feature>
<comment type="subcellular location">
    <subcellularLocation>
        <location evidence="2">Chromosome</location>
        <location evidence="2">Telomere</location>
    </subcellularLocation>
    <subcellularLocation>
        <location evidence="1 19">Nucleus</location>
    </subcellularLocation>
</comment>
<dbReference type="CDD" id="cd00873">
    <property type="entry name" value="KU80"/>
    <property type="match status" value="1"/>
</dbReference>
<dbReference type="GO" id="GO:0006303">
    <property type="term" value="P:double-strand break repair via nonhomologous end joining"/>
    <property type="evidence" value="ECO:0007669"/>
    <property type="project" value="InterPro"/>
</dbReference>
<gene>
    <name evidence="22" type="ORF">M011DRAFT_157277</name>
</gene>
<comment type="function">
    <text evidence="17">Single-stranded DNA-dependent ATP-dependent helicase. Involved in non-homologous end joining (NHEJ) DNA double strand break repair. DNA-binding is sequence-independent but has a high affinity to nicks in double-stranded DNA and to the ends of duplex DNA. Binds to naturally occurring chromosomal ends, and therefore provides chromosomal end protection. Required also for telomere recombination to repair telomeric ends in the absence of telomerase. KU70, of the KU70/KU80 heterodimer, binds to the stem loop of TLC1, the RNA component of telomerase. Involved in telomere maintenance. Interacts with telomeric repeats and subtelomeric sequences thereby controlling telomere length and protecting against subtelomeric rearrangement. Maintains telomeric chromatin, which is involved in silencing the expression of genes located at the telomere. Required for mating-type switching.</text>
</comment>
<evidence type="ECO:0000256" key="14">
    <source>
        <dbReference type="ARBA" id="ARBA00023172"/>
    </source>
</evidence>
<dbReference type="Pfam" id="PF03731">
    <property type="entry name" value="Ku_N"/>
    <property type="match status" value="1"/>
</dbReference>
<evidence type="ECO:0000256" key="11">
    <source>
        <dbReference type="ARBA" id="ARBA00022840"/>
    </source>
</evidence>
<dbReference type="Gene3D" id="1.25.40.240">
    <property type="entry name" value="Ku, C-terminal domain"/>
    <property type="match status" value="1"/>
</dbReference>
<dbReference type="SUPFAM" id="SSF101420">
    <property type="entry name" value="C-terminal domain of Ku80"/>
    <property type="match status" value="1"/>
</dbReference>
<evidence type="ECO:0000256" key="16">
    <source>
        <dbReference type="ARBA" id="ARBA00023242"/>
    </source>
</evidence>
<evidence type="ECO:0000259" key="21">
    <source>
        <dbReference type="PROSITE" id="PS50234"/>
    </source>
</evidence>
<dbReference type="Pfam" id="PF02735">
    <property type="entry name" value="Ku"/>
    <property type="match status" value="1"/>
</dbReference>
<evidence type="ECO:0000256" key="3">
    <source>
        <dbReference type="ARBA" id="ARBA00007726"/>
    </source>
</evidence>
<dbReference type="Gene3D" id="3.40.50.410">
    <property type="entry name" value="von Willebrand factor, type A domain"/>
    <property type="match status" value="1"/>
</dbReference>
<evidence type="ECO:0000256" key="5">
    <source>
        <dbReference type="ARBA" id="ARBA00021792"/>
    </source>
</evidence>
<dbReference type="InterPro" id="IPR006164">
    <property type="entry name" value="DNA_bd_Ku70/Ku80"/>
</dbReference>
<dbReference type="InterPro" id="IPR014893">
    <property type="entry name" value="Ku_PK_bind"/>
</dbReference>
<reference evidence="22" key="1">
    <citation type="journal article" date="2020" name="Stud. Mycol.">
        <title>101 Dothideomycetes genomes: a test case for predicting lifestyles and emergence of pathogens.</title>
        <authorList>
            <person name="Haridas S."/>
            <person name="Albert R."/>
            <person name="Binder M."/>
            <person name="Bloem J."/>
            <person name="Labutti K."/>
            <person name="Salamov A."/>
            <person name="Andreopoulos B."/>
            <person name="Baker S."/>
            <person name="Barry K."/>
            <person name="Bills G."/>
            <person name="Bluhm B."/>
            <person name="Cannon C."/>
            <person name="Castanera R."/>
            <person name="Culley D."/>
            <person name="Daum C."/>
            <person name="Ezra D."/>
            <person name="Gonzalez J."/>
            <person name="Henrissat B."/>
            <person name="Kuo A."/>
            <person name="Liang C."/>
            <person name="Lipzen A."/>
            <person name="Lutzoni F."/>
            <person name="Magnuson J."/>
            <person name="Mondo S."/>
            <person name="Nolan M."/>
            <person name="Ohm R."/>
            <person name="Pangilinan J."/>
            <person name="Park H.-J."/>
            <person name="Ramirez L."/>
            <person name="Alfaro M."/>
            <person name="Sun H."/>
            <person name="Tritt A."/>
            <person name="Yoshinaga Y."/>
            <person name="Zwiers L.-H."/>
            <person name="Turgeon B."/>
            <person name="Goodwin S."/>
            <person name="Spatafora J."/>
            <person name="Crous P."/>
            <person name="Grigoriev I."/>
        </authorList>
    </citation>
    <scope>NUCLEOTIDE SEQUENCE</scope>
    <source>
        <strain evidence="22">CBS 119925</strain>
    </source>
</reference>
<dbReference type="OrthoDB" id="30826at2759"/>
<evidence type="ECO:0000256" key="6">
    <source>
        <dbReference type="ARBA" id="ARBA00022454"/>
    </source>
</evidence>
<dbReference type="EC" id="3.6.4.12" evidence="4 19"/>
<evidence type="ECO:0000256" key="7">
    <source>
        <dbReference type="ARBA" id="ARBA00022741"/>
    </source>
</evidence>
<comment type="catalytic activity">
    <reaction evidence="18 19">
        <text>ATP + H2O = ADP + phosphate + H(+)</text>
        <dbReference type="Rhea" id="RHEA:13065"/>
        <dbReference type="ChEBI" id="CHEBI:15377"/>
        <dbReference type="ChEBI" id="CHEBI:15378"/>
        <dbReference type="ChEBI" id="CHEBI:30616"/>
        <dbReference type="ChEBI" id="CHEBI:43474"/>
        <dbReference type="ChEBI" id="CHEBI:456216"/>
        <dbReference type="EC" id="3.6.4.12"/>
    </reaction>
</comment>
<dbReference type="SMART" id="SM00559">
    <property type="entry name" value="Ku78"/>
    <property type="match status" value="1"/>
</dbReference>
<dbReference type="GO" id="GO:0000723">
    <property type="term" value="P:telomere maintenance"/>
    <property type="evidence" value="ECO:0007669"/>
    <property type="project" value="InterPro"/>
</dbReference>
<dbReference type="InterPro" id="IPR016194">
    <property type="entry name" value="SPOC-like_C_dom_sf"/>
</dbReference>
<keyword evidence="7 19" id="KW-0547">Nucleotide-binding</keyword>
<keyword evidence="11 19" id="KW-0067">ATP-binding</keyword>
<dbReference type="GO" id="GO:0003690">
    <property type="term" value="F:double-stranded DNA binding"/>
    <property type="evidence" value="ECO:0007669"/>
    <property type="project" value="TreeGrafter"/>
</dbReference>
<keyword evidence="13 19" id="KW-0238">DNA-binding</keyword>
<dbReference type="GO" id="GO:0006310">
    <property type="term" value="P:DNA recombination"/>
    <property type="evidence" value="ECO:0007669"/>
    <property type="project" value="UniProtKB-KW"/>
</dbReference>
<dbReference type="Proteomes" id="UP000799440">
    <property type="component" value="Unassembled WGS sequence"/>
</dbReference>
<keyword evidence="16 19" id="KW-0539">Nucleus</keyword>
<dbReference type="PANTHER" id="PTHR12604">
    <property type="entry name" value="KU AUTOANTIGEN DNA HELICASE"/>
    <property type="match status" value="1"/>
</dbReference>
<keyword evidence="9 19" id="KW-0378">Hydrolase</keyword>
<protein>
    <recommendedName>
        <fullName evidence="5 19">ATP-dependent DNA helicase II subunit 2</fullName>
        <ecNumber evidence="4 19">3.6.4.12</ecNumber>
    </recommendedName>
</protein>
<dbReference type="InterPro" id="IPR024193">
    <property type="entry name" value="Ku80"/>
</dbReference>
<dbReference type="GO" id="GO:0042162">
    <property type="term" value="F:telomeric DNA binding"/>
    <property type="evidence" value="ECO:0007669"/>
    <property type="project" value="InterPro"/>
</dbReference>
<accession>A0A6A6V2K3</accession>
<evidence type="ECO:0000256" key="1">
    <source>
        <dbReference type="ARBA" id="ARBA00004123"/>
    </source>
</evidence>
<evidence type="ECO:0000256" key="2">
    <source>
        <dbReference type="ARBA" id="ARBA00004574"/>
    </source>
</evidence>
<dbReference type="SUPFAM" id="SSF53300">
    <property type="entry name" value="vWA-like"/>
    <property type="match status" value="1"/>
</dbReference>
<evidence type="ECO:0000313" key="22">
    <source>
        <dbReference type="EMBL" id="KAF2744802.1"/>
    </source>
</evidence>
<dbReference type="GO" id="GO:0003678">
    <property type="term" value="F:DNA helicase activity"/>
    <property type="evidence" value="ECO:0007669"/>
    <property type="project" value="UniProtKB-EC"/>
</dbReference>
<dbReference type="Gene3D" id="1.10.1600.10">
    <property type="match status" value="1"/>
</dbReference>
<evidence type="ECO:0000256" key="10">
    <source>
        <dbReference type="ARBA" id="ARBA00022806"/>
    </source>
</evidence>